<evidence type="ECO:0000313" key="1">
    <source>
        <dbReference type="EMBL" id="BCS97200.1"/>
    </source>
</evidence>
<sequence length="71" mass="8472">MLDQQEKNEPFSQGHSFKVIYLEQDDYIYGIIVKVREELRIGNAPMLGTEIIDENNDKLAYINGYFEWHYE</sequence>
<dbReference type="Proteomes" id="UP001320148">
    <property type="component" value="Chromosome"/>
</dbReference>
<dbReference type="EMBL" id="AP024488">
    <property type="protein sequence ID" value="BCS97200.1"/>
    <property type="molecule type" value="Genomic_DNA"/>
</dbReference>
<protein>
    <recommendedName>
        <fullName evidence="3">DUF35 domain-containing protein</fullName>
    </recommendedName>
</protein>
<keyword evidence="2" id="KW-1185">Reference proteome</keyword>
<evidence type="ECO:0000313" key="2">
    <source>
        <dbReference type="Proteomes" id="UP001320148"/>
    </source>
</evidence>
<organism evidence="1 2">
    <name type="scientific">Desulfoluna limicola</name>
    <dbReference type="NCBI Taxonomy" id="2810562"/>
    <lineage>
        <taxon>Bacteria</taxon>
        <taxon>Pseudomonadati</taxon>
        <taxon>Thermodesulfobacteriota</taxon>
        <taxon>Desulfobacteria</taxon>
        <taxon>Desulfobacterales</taxon>
        <taxon>Desulfolunaceae</taxon>
        <taxon>Desulfoluna</taxon>
    </lineage>
</organism>
<accession>A0ABM7PHZ2</accession>
<name>A0ABM7PHZ2_9BACT</name>
<proteinExistence type="predicted"/>
<reference evidence="1 2" key="1">
    <citation type="submission" date="2021-02" db="EMBL/GenBank/DDBJ databases">
        <title>Complete genome of Desulfoluna sp. strain ASN36.</title>
        <authorList>
            <person name="Takahashi A."/>
            <person name="Kojima H."/>
            <person name="Fukui M."/>
        </authorList>
    </citation>
    <scope>NUCLEOTIDE SEQUENCE [LARGE SCALE GENOMIC DNA]</scope>
    <source>
        <strain evidence="1 2">ASN36</strain>
    </source>
</reference>
<gene>
    <name evidence="1" type="ORF">DSLASN_28320</name>
</gene>
<evidence type="ECO:0008006" key="3">
    <source>
        <dbReference type="Google" id="ProtNLM"/>
    </source>
</evidence>